<dbReference type="GO" id="GO:0004190">
    <property type="term" value="F:aspartic-type endopeptidase activity"/>
    <property type="evidence" value="ECO:0007669"/>
    <property type="project" value="UniProtKB-KW"/>
</dbReference>
<dbReference type="AlphaFoldDB" id="A0A8J8NQH3"/>
<dbReference type="OrthoDB" id="771136at2759"/>
<dbReference type="InterPro" id="IPR001461">
    <property type="entry name" value="Aspartic_peptidase_A1"/>
</dbReference>
<dbReference type="Pfam" id="PF00026">
    <property type="entry name" value="Asp"/>
    <property type="match status" value="1"/>
</dbReference>
<dbReference type="PANTHER" id="PTHR47966">
    <property type="entry name" value="BETA-SITE APP-CLEAVING ENZYME, ISOFORM A-RELATED"/>
    <property type="match status" value="1"/>
</dbReference>
<dbReference type="Proteomes" id="UP000785679">
    <property type="component" value="Unassembled WGS sequence"/>
</dbReference>
<dbReference type="SUPFAM" id="SSF50630">
    <property type="entry name" value="Acid proteases"/>
    <property type="match status" value="1"/>
</dbReference>
<gene>
    <name evidence="7" type="ORF">FGO68_gene2792</name>
</gene>
<dbReference type="EMBL" id="RRYP01009973">
    <property type="protein sequence ID" value="TNV78705.1"/>
    <property type="molecule type" value="Genomic_DNA"/>
</dbReference>
<dbReference type="PANTHER" id="PTHR47966:SF51">
    <property type="entry name" value="BETA-SITE APP-CLEAVING ENZYME, ISOFORM A-RELATED"/>
    <property type="match status" value="1"/>
</dbReference>
<accession>A0A8J8NQH3</accession>
<dbReference type="InterPro" id="IPR034164">
    <property type="entry name" value="Pepsin-like_dom"/>
</dbReference>
<sequence>MKLITLSLLLSITYQKHVDFSLHREPIKKANNHPIVLSTEQDVVDKAIESMEQSINFYTDIYIGSGRQRFKAILDTNISPIIVALTDCDQCVNNTQFAYLNSSTAGFFDPLRGQTYLPRDDYYPTYTQSTYQGSYLTDDVCLSENVCAKNYSIFGIVEGPAITDADGVLGLRPGPGPIDNSSFMEHLVEQGVIGSSMFGLYVSPDVTKSVSSESKIRFGGIDQDLKDDKLFSDDVSYFSLIQLDTWHLRLYSATFGGKSIFNGLASTVEFNPSTPFIAVTPSHFEQIAKTVQSEETGMKCYNNQACVRMGDCKVYEGVKVTFKIGDSDAEGAQEFEIDARNLMVSSKDLDSMAFKIGDYEEYCVLGIIGTVPESSKKYVMGNLFLSNFYTLFDADHQRIGFSIKLTEKPILTKSLFIWFGIAAGVLLVLIIGIKVWKRKKESDLQKKLDSMAELL</sequence>
<evidence type="ECO:0000259" key="6">
    <source>
        <dbReference type="PROSITE" id="PS51767"/>
    </source>
</evidence>
<evidence type="ECO:0000256" key="3">
    <source>
        <dbReference type="ARBA" id="ARBA00022750"/>
    </source>
</evidence>
<dbReference type="PROSITE" id="PS51767">
    <property type="entry name" value="PEPTIDASE_A1"/>
    <property type="match status" value="1"/>
</dbReference>
<dbReference type="GO" id="GO:0006508">
    <property type="term" value="P:proteolysis"/>
    <property type="evidence" value="ECO:0007669"/>
    <property type="project" value="UniProtKB-KW"/>
</dbReference>
<keyword evidence="5" id="KW-0812">Transmembrane</keyword>
<dbReference type="CDD" id="cd05471">
    <property type="entry name" value="pepsin_like"/>
    <property type="match status" value="1"/>
</dbReference>
<comment type="caution">
    <text evidence="7">The sequence shown here is derived from an EMBL/GenBank/DDBJ whole genome shotgun (WGS) entry which is preliminary data.</text>
</comment>
<evidence type="ECO:0000256" key="5">
    <source>
        <dbReference type="SAM" id="Phobius"/>
    </source>
</evidence>
<dbReference type="PRINTS" id="PR00792">
    <property type="entry name" value="PEPSIN"/>
</dbReference>
<comment type="similarity">
    <text evidence="1">Belongs to the peptidase A1 family.</text>
</comment>
<evidence type="ECO:0000313" key="7">
    <source>
        <dbReference type="EMBL" id="TNV78705.1"/>
    </source>
</evidence>
<dbReference type="InterPro" id="IPR033121">
    <property type="entry name" value="PEPTIDASE_A1"/>
</dbReference>
<keyword evidence="4" id="KW-0378">Hydrolase</keyword>
<proteinExistence type="inferred from homology"/>
<keyword evidence="2" id="KW-0645">Protease</keyword>
<protein>
    <recommendedName>
        <fullName evidence="6">Peptidase A1 domain-containing protein</fullName>
    </recommendedName>
</protein>
<dbReference type="Gene3D" id="2.40.70.10">
    <property type="entry name" value="Acid Proteases"/>
    <property type="match status" value="2"/>
</dbReference>
<feature type="transmembrane region" description="Helical" evidence="5">
    <location>
        <begin position="415"/>
        <end position="436"/>
    </location>
</feature>
<keyword evidence="5" id="KW-1133">Transmembrane helix</keyword>
<organism evidence="7 8">
    <name type="scientific">Halteria grandinella</name>
    <dbReference type="NCBI Taxonomy" id="5974"/>
    <lineage>
        <taxon>Eukaryota</taxon>
        <taxon>Sar</taxon>
        <taxon>Alveolata</taxon>
        <taxon>Ciliophora</taxon>
        <taxon>Intramacronucleata</taxon>
        <taxon>Spirotrichea</taxon>
        <taxon>Stichotrichia</taxon>
        <taxon>Sporadotrichida</taxon>
        <taxon>Halteriidae</taxon>
        <taxon>Halteria</taxon>
    </lineage>
</organism>
<evidence type="ECO:0000256" key="1">
    <source>
        <dbReference type="ARBA" id="ARBA00007447"/>
    </source>
</evidence>
<feature type="domain" description="Peptidase A1" evidence="6">
    <location>
        <begin position="57"/>
        <end position="402"/>
    </location>
</feature>
<evidence type="ECO:0000256" key="2">
    <source>
        <dbReference type="ARBA" id="ARBA00022670"/>
    </source>
</evidence>
<evidence type="ECO:0000256" key="4">
    <source>
        <dbReference type="ARBA" id="ARBA00022801"/>
    </source>
</evidence>
<reference evidence="7" key="1">
    <citation type="submission" date="2019-06" db="EMBL/GenBank/DDBJ databases">
        <authorList>
            <person name="Zheng W."/>
        </authorList>
    </citation>
    <scope>NUCLEOTIDE SEQUENCE</scope>
    <source>
        <strain evidence="7">QDHG01</strain>
    </source>
</reference>
<evidence type="ECO:0000313" key="8">
    <source>
        <dbReference type="Proteomes" id="UP000785679"/>
    </source>
</evidence>
<keyword evidence="5" id="KW-0472">Membrane</keyword>
<dbReference type="InterPro" id="IPR021109">
    <property type="entry name" value="Peptidase_aspartic_dom_sf"/>
</dbReference>
<keyword evidence="3" id="KW-0064">Aspartyl protease</keyword>
<name>A0A8J8NQH3_HALGN</name>
<keyword evidence="8" id="KW-1185">Reference proteome</keyword>